<accession>A0A5B8SMS1</accession>
<dbReference type="Pfam" id="PF07273">
    <property type="entry name" value="DUF1439"/>
    <property type="match status" value="1"/>
</dbReference>
<dbReference type="KEGG" id="paur:FGL86_02240"/>
<sequence>MNPIIAFPFKRCLLSALMISWLLAGCASLVSYSVSEAELERYLMDSMEEFDRRQLAMGAPLALDLERADITLGPEGRNVMVLDVAGNMALNAFGSRMPAQIALRLEGTPVYEPEDKAVYIRRLTLLDSDVQADWLPGGLAPMIDLAARLASQVLEQVPVYRLDEDDQRRLRGHDIAIDVKSGRLVLRPVL</sequence>
<dbReference type="AlphaFoldDB" id="A0A5B8SMS1"/>
<dbReference type="OrthoDB" id="6398264at2"/>
<dbReference type="Proteomes" id="UP000321272">
    <property type="component" value="Chromosome"/>
</dbReference>
<organism evidence="1 2">
    <name type="scientific">Pistricoccus aurantiacus</name>
    <dbReference type="NCBI Taxonomy" id="1883414"/>
    <lineage>
        <taxon>Bacteria</taxon>
        <taxon>Pseudomonadati</taxon>
        <taxon>Pseudomonadota</taxon>
        <taxon>Gammaproteobacteria</taxon>
        <taxon>Oceanospirillales</taxon>
        <taxon>Halomonadaceae</taxon>
        <taxon>Pistricoccus</taxon>
    </lineage>
</organism>
<reference evidence="1 2" key="1">
    <citation type="submission" date="2019-06" db="EMBL/GenBank/DDBJ databases">
        <title>Genome analyses of bacteria isolated from kimchi.</title>
        <authorList>
            <person name="Lee S."/>
            <person name="Ahn S."/>
            <person name="Roh S."/>
        </authorList>
    </citation>
    <scope>NUCLEOTIDE SEQUENCE [LARGE SCALE GENOMIC DNA]</scope>
    <source>
        <strain evidence="1 2">CBA4606</strain>
    </source>
</reference>
<name>A0A5B8SMS1_9GAMM</name>
<dbReference type="EMBL" id="CP042382">
    <property type="protein sequence ID" value="QEA38006.1"/>
    <property type="molecule type" value="Genomic_DNA"/>
</dbReference>
<protein>
    <submittedName>
        <fullName evidence="1">DUF1439 domain-containing protein</fullName>
    </submittedName>
</protein>
<keyword evidence="2" id="KW-1185">Reference proteome</keyword>
<dbReference type="Gene3D" id="3.15.10.40">
    <property type="entry name" value="Uncharacterised protein PF07273, DUF1439"/>
    <property type="match status" value="1"/>
</dbReference>
<evidence type="ECO:0000313" key="1">
    <source>
        <dbReference type="EMBL" id="QEA38006.1"/>
    </source>
</evidence>
<gene>
    <name evidence="1" type="ORF">FGL86_02240</name>
</gene>
<dbReference type="RefSeq" id="WP_147183078.1">
    <property type="nucleotide sequence ID" value="NZ_CP042382.1"/>
</dbReference>
<dbReference type="InterPro" id="IPR010835">
    <property type="entry name" value="DUF1439"/>
</dbReference>
<proteinExistence type="predicted"/>
<evidence type="ECO:0000313" key="2">
    <source>
        <dbReference type="Proteomes" id="UP000321272"/>
    </source>
</evidence>